<accession>A0A839QXB5</accession>
<proteinExistence type="inferred from homology"/>
<dbReference type="InterPro" id="IPR000060">
    <property type="entry name" value="BCCT_transptr"/>
</dbReference>
<evidence type="ECO:0000256" key="6">
    <source>
        <dbReference type="ARBA" id="ARBA00022989"/>
    </source>
</evidence>
<evidence type="ECO:0000256" key="5">
    <source>
        <dbReference type="ARBA" id="ARBA00022692"/>
    </source>
</evidence>
<feature type="region of interest" description="Disordered" evidence="8">
    <location>
        <begin position="1"/>
        <end position="20"/>
    </location>
</feature>
<feature type="transmembrane region" description="Helical" evidence="9">
    <location>
        <begin position="117"/>
        <end position="138"/>
    </location>
</feature>
<keyword evidence="11" id="KW-1185">Reference proteome</keyword>
<dbReference type="AlphaFoldDB" id="A0A839QXB5"/>
<dbReference type="Proteomes" id="UP000568050">
    <property type="component" value="Unassembled WGS sequence"/>
</dbReference>
<gene>
    <name evidence="10" type="ORF">FHX50_001755</name>
</gene>
<keyword evidence="4" id="KW-1003">Cell membrane</keyword>
<keyword evidence="3" id="KW-0813">Transport</keyword>
<name>A0A839QXB5_9MICO</name>
<evidence type="ECO:0000256" key="1">
    <source>
        <dbReference type="ARBA" id="ARBA00004651"/>
    </source>
</evidence>
<evidence type="ECO:0000313" key="11">
    <source>
        <dbReference type="Proteomes" id="UP000568050"/>
    </source>
</evidence>
<protein>
    <submittedName>
        <fullName evidence="10">Choline/glycine/proline betaine transport protein</fullName>
    </submittedName>
</protein>
<dbReference type="RefSeq" id="WP_183376648.1">
    <property type="nucleotide sequence ID" value="NZ_CBCSFZ010000013.1"/>
</dbReference>
<evidence type="ECO:0000256" key="8">
    <source>
        <dbReference type="SAM" id="MobiDB-lite"/>
    </source>
</evidence>
<reference evidence="10 11" key="1">
    <citation type="submission" date="2020-08" db="EMBL/GenBank/DDBJ databases">
        <title>Sequencing the genomes of 1000 actinobacteria strains.</title>
        <authorList>
            <person name="Klenk H.-P."/>
        </authorList>
    </citation>
    <scope>NUCLEOTIDE SEQUENCE [LARGE SCALE GENOMIC DNA]</scope>
    <source>
        <strain evidence="10 11">DSM 23040</strain>
    </source>
</reference>
<feature type="transmembrane region" description="Helical" evidence="9">
    <location>
        <begin position="348"/>
        <end position="369"/>
    </location>
</feature>
<comment type="similarity">
    <text evidence="2">Belongs to the BCCT transporter (TC 2.A.15) family.</text>
</comment>
<dbReference type="PANTHER" id="PTHR30047">
    <property type="entry name" value="HIGH-AFFINITY CHOLINE TRANSPORT PROTEIN-RELATED"/>
    <property type="match status" value="1"/>
</dbReference>
<feature type="transmembrane region" description="Helical" evidence="9">
    <location>
        <begin position="427"/>
        <end position="455"/>
    </location>
</feature>
<feature type="region of interest" description="Disordered" evidence="8">
    <location>
        <begin position="590"/>
        <end position="621"/>
    </location>
</feature>
<evidence type="ECO:0000256" key="7">
    <source>
        <dbReference type="ARBA" id="ARBA00023136"/>
    </source>
</evidence>
<comment type="subcellular location">
    <subcellularLocation>
        <location evidence="1">Cell membrane</location>
        <topology evidence="1">Multi-pass membrane protein</topology>
    </subcellularLocation>
</comment>
<keyword evidence="6 9" id="KW-1133">Transmembrane helix</keyword>
<evidence type="ECO:0000256" key="3">
    <source>
        <dbReference type="ARBA" id="ARBA00022448"/>
    </source>
</evidence>
<dbReference type="GO" id="GO:0005886">
    <property type="term" value="C:plasma membrane"/>
    <property type="evidence" value="ECO:0007669"/>
    <property type="project" value="UniProtKB-SubCell"/>
</dbReference>
<evidence type="ECO:0000313" key="10">
    <source>
        <dbReference type="EMBL" id="MBB3023460.1"/>
    </source>
</evidence>
<evidence type="ECO:0000256" key="9">
    <source>
        <dbReference type="SAM" id="Phobius"/>
    </source>
</evidence>
<dbReference type="Pfam" id="PF02028">
    <property type="entry name" value="BCCT"/>
    <property type="match status" value="1"/>
</dbReference>
<dbReference type="GO" id="GO:0022857">
    <property type="term" value="F:transmembrane transporter activity"/>
    <property type="evidence" value="ECO:0007669"/>
    <property type="project" value="InterPro"/>
</dbReference>
<keyword evidence="7 9" id="KW-0472">Membrane</keyword>
<feature type="transmembrane region" description="Helical" evidence="9">
    <location>
        <begin position="167"/>
        <end position="187"/>
    </location>
</feature>
<feature type="transmembrane region" description="Helical" evidence="9">
    <location>
        <begin position="256"/>
        <end position="277"/>
    </location>
</feature>
<feature type="transmembrane region" description="Helical" evidence="9">
    <location>
        <begin position="508"/>
        <end position="528"/>
    </location>
</feature>
<sequence>MPSSSIPPASPGSQPPTEQVGVDLPRFRGRSIPPIDSLIIKVLPPILIVALVITVTVAPDAASDFISYLRTKVTSGWTWYFVMYSLIAVALCTWLCFSKVGKVRLGGPKAKPEHSNFAWYSMLFACGQGIGLIFWSIAEPIMLKPESEHRVIAGGANTGDVGIVWTYFHWGLTAWIMYGAVAVCLAYSHHNLGKTLTFREATVDFLPRAAQRPAGVVVEMLAIIATTLGLATSFGFAAMQFSSGIASFTGLTSSPVLWFTVILGLGALTAVSAFMGVNKGMKRISELNSYLSVALIVGVFVFGPTVYILSTLFETFGSFIQNFISMSFYTGADGATGPLETWQDSWNGWWTVFIWCWVIAFSPFVAGFIARISRGRTIRSFVLGVTIVPSLIVMVWVGIIGAAGLFYDQRSNEAISGAIAEDTSAGLFAMLDMIPVVGTVLLVVATILVATYYVTSLDSGTYALAEFVSAPKKSGPWFRVILVFSIATVAVVLLSIGGSAVVDTVQTGTILGAFPFSFVLLIMYFNLFRRLRARNKKIKQLERAVNDPNHRPEDAFVDEHGMPIEGTPHPHNITLAMEEGKDPFSRTGEIEIPEEFRRDPAVADIDYDFDTRSPKPKGGQK</sequence>
<feature type="transmembrane region" description="Helical" evidence="9">
    <location>
        <begin position="38"/>
        <end position="57"/>
    </location>
</feature>
<evidence type="ECO:0000256" key="4">
    <source>
        <dbReference type="ARBA" id="ARBA00022475"/>
    </source>
</evidence>
<feature type="transmembrane region" description="Helical" evidence="9">
    <location>
        <begin position="77"/>
        <end position="97"/>
    </location>
</feature>
<feature type="transmembrane region" description="Helical" evidence="9">
    <location>
        <begin position="289"/>
        <end position="309"/>
    </location>
</feature>
<dbReference type="EMBL" id="JACHWP010000005">
    <property type="protein sequence ID" value="MBB3023460.1"/>
    <property type="molecule type" value="Genomic_DNA"/>
</dbReference>
<feature type="transmembrane region" description="Helical" evidence="9">
    <location>
        <begin position="476"/>
        <end position="496"/>
    </location>
</feature>
<keyword evidence="5 9" id="KW-0812">Transmembrane</keyword>
<evidence type="ECO:0000256" key="2">
    <source>
        <dbReference type="ARBA" id="ARBA00005658"/>
    </source>
</evidence>
<dbReference type="PANTHER" id="PTHR30047:SF7">
    <property type="entry name" value="HIGH-AFFINITY CHOLINE TRANSPORT PROTEIN"/>
    <property type="match status" value="1"/>
</dbReference>
<organism evidence="10 11">
    <name type="scientific">Helcobacillus massiliensis</name>
    <dbReference type="NCBI Taxonomy" id="521392"/>
    <lineage>
        <taxon>Bacteria</taxon>
        <taxon>Bacillati</taxon>
        <taxon>Actinomycetota</taxon>
        <taxon>Actinomycetes</taxon>
        <taxon>Micrococcales</taxon>
        <taxon>Dermabacteraceae</taxon>
        <taxon>Helcobacillus</taxon>
    </lineage>
</organism>
<feature type="transmembrane region" description="Helical" evidence="9">
    <location>
        <begin position="216"/>
        <end position="236"/>
    </location>
</feature>
<feature type="transmembrane region" description="Helical" evidence="9">
    <location>
        <begin position="381"/>
        <end position="407"/>
    </location>
</feature>
<comment type="caution">
    <text evidence="10">The sequence shown here is derived from an EMBL/GenBank/DDBJ whole genome shotgun (WGS) entry which is preliminary data.</text>
</comment>